<dbReference type="AlphaFoldDB" id="A0AA86S8N4"/>
<sequence length="140" mass="15739">MLHIHPIQYGLIHLSNLFAFFQTAMTFQEKTIYQTSLASIPQYTLLECVLGLCFTVITVLLQIPYEYVDNNPVPTIIFKGHPRTFHAFIICIISAFSGSTNALVAFNKSNFSRFCGYYAMASLASAFAILLWALYCTCIS</sequence>
<feature type="transmembrane region" description="Helical" evidence="1">
    <location>
        <begin position="45"/>
        <end position="65"/>
    </location>
</feature>
<keyword evidence="1" id="KW-0812">Transmembrane</keyword>
<dbReference type="Proteomes" id="UP001189624">
    <property type="component" value="Chromosome 2"/>
</dbReference>
<evidence type="ECO:0000313" key="2">
    <source>
        <dbReference type="EMBL" id="CAJ1931755.1"/>
    </source>
</evidence>
<accession>A0AA86S8N4</accession>
<keyword evidence="3" id="KW-1185">Reference proteome</keyword>
<proteinExistence type="predicted"/>
<keyword evidence="1" id="KW-1133">Transmembrane helix</keyword>
<feature type="transmembrane region" description="Helical" evidence="1">
    <location>
        <begin position="85"/>
        <end position="104"/>
    </location>
</feature>
<evidence type="ECO:0000313" key="3">
    <source>
        <dbReference type="Proteomes" id="UP001189624"/>
    </source>
</evidence>
<reference evidence="2" key="1">
    <citation type="submission" date="2023-10" db="EMBL/GenBank/DDBJ databases">
        <authorList>
            <person name="Domelevo Entfellner J.-B."/>
        </authorList>
    </citation>
    <scope>NUCLEOTIDE SEQUENCE</scope>
</reference>
<feature type="transmembrane region" description="Helical" evidence="1">
    <location>
        <begin position="116"/>
        <end position="135"/>
    </location>
</feature>
<keyword evidence="1" id="KW-0472">Membrane</keyword>
<dbReference type="EMBL" id="OY731399">
    <property type="protein sequence ID" value="CAJ1931755.1"/>
    <property type="molecule type" value="Genomic_DNA"/>
</dbReference>
<organism evidence="2 3">
    <name type="scientific">Sphenostylis stenocarpa</name>
    <dbReference type="NCBI Taxonomy" id="92480"/>
    <lineage>
        <taxon>Eukaryota</taxon>
        <taxon>Viridiplantae</taxon>
        <taxon>Streptophyta</taxon>
        <taxon>Embryophyta</taxon>
        <taxon>Tracheophyta</taxon>
        <taxon>Spermatophyta</taxon>
        <taxon>Magnoliopsida</taxon>
        <taxon>eudicotyledons</taxon>
        <taxon>Gunneridae</taxon>
        <taxon>Pentapetalae</taxon>
        <taxon>rosids</taxon>
        <taxon>fabids</taxon>
        <taxon>Fabales</taxon>
        <taxon>Fabaceae</taxon>
        <taxon>Papilionoideae</taxon>
        <taxon>50 kb inversion clade</taxon>
        <taxon>NPAAA clade</taxon>
        <taxon>indigoferoid/millettioid clade</taxon>
        <taxon>Phaseoleae</taxon>
        <taxon>Sphenostylis</taxon>
    </lineage>
</organism>
<protein>
    <submittedName>
        <fullName evidence="2">Uncharacterized protein</fullName>
    </submittedName>
</protein>
<evidence type="ECO:0000256" key="1">
    <source>
        <dbReference type="SAM" id="Phobius"/>
    </source>
</evidence>
<name>A0AA86S8N4_9FABA</name>
<dbReference type="Gramene" id="rna-AYBTSS11_LOCUS5436">
    <property type="protein sequence ID" value="CAJ1931755.1"/>
    <property type="gene ID" value="gene-AYBTSS11_LOCUS5436"/>
</dbReference>
<gene>
    <name evidence="2" type="ORF">AYBTSS11_LOCUS5436</name>
</gene>